<gene>
    <name evidence="2" type="ORF">F444_04718</name>
</gene>
<evidence type="ECO:0000313" key="3">
    <source>
        <dbReference type="Proteomes" id="UP000028582"/>
    </source>
</evidence>
<evidence type="ECO:0000313" key="2">
    <source>
        <dbReference type="EMBL" id="ETO80879.1"/>
    </source>
</evidence>
<accession>A0A081APR8</accession>
<organism evidence="2 3">
    <name type="scientific">Phytophthora nicotianae P1976</name>
    <dbReference type="NCBI Taxonomy" id="1317066"/>
    <lineage>
        <taxon>Eukaryota</taxon>
        <taxon>Sar</taxon>
        <taxon>Stramenopiles</taxon>
        <taxon>Oomycota</taxon>
        <taxon>Peronosporomycetes</taxon>
        <taxon>Peronosporales</taxon>
        <taxon>Peronosporaceae</taxon>
        <taxon>Phytophthora</taxon>
    </lineage>
</organism>
<reference evidence="2 3" key="1">
    <citation type="submission" date="2013-11" db="EMBL/GenBank/DDBJ databases">
        <title>The Genome Sequence of Phytophthora parasitica P1976.</title>
        <authorList>
            <consortium name="The Broad Institute Genomics Platform"/>
            <person name="Russ C."/>
            <person name="Tyler B."/>
            <person name="Panabieres F."/>
            <person name="Shan W."/>
            <person name="Tripathy S."/>
            <person name="Grunwald N."/>
            <person name="Machado M."/>
            <person name="Johnson C.S."/>
            <person name="Walker B."/>
            <person name="Young S."/>
            <person name="Zeng Q."/>
            <person name="Gargeya S."/>
            <person name="Fitzgerald M."/>
            <person name="Haas B."/>
            <person name="Abouelleil A."/>
            <person name="Allen A.W."/>
            <person name="Alvarado L."/>
            <person name="Arachchi H.M."/>
            <person name="Berlin A.M."/>
            <person name="Chapman S.B."/>
            <person name="Gainer-Dewar J."/>
            <person name="Goldberg J."/>
            <person name="Griggs A."/>
            <person name="Gujja S."/>
            <person name="Hansen M."/>
            <person name="Howarth C."/>
            <person name="Imamovic A."/>
            <person name="Ireland A."/>
            <person name="Larimer J."/>
            <person name="McCowan C."/>
            <person name="Murphy C."/>
            <person name="Pearson M."/>
            <person name="Poon T.W."/>
            <person name="Priest M."/>
            <person name="Roberts A."/>
            <person name="Saif S."/>
            <person name="Shea T."/>
            <person name="Sisk P."/>
            <person name="Sykes S."/>
            <person name="Wortman J."/>
            <person name="Nusbaum C."/>
            <person name="Birren B."/>
        </authorList>
    </citation>
    <scope>NUCLEOTIDE SEQUENCE [LARGE SCALE GENOMIC DNA]</scope>
    <source>
        <strain evidence="2 3">P1976</strain>
    </source>
</reference>
<name>A0A081APR8_PHYNI</name>
<sequence length="46" mass="4993">MSCYVGAVFVDQMPKETSRSLPSGCQEEGEEGPNWEGEVVKENSGD</sequence>
<comment type="caution">
    <text evidence="2">The sequence shown here is derived from an EMBL/GenBank/DDBJ whole genome shotgun (WGS) entry which is preliminary data.</text>
</comment>
<feature type="region of interest" description="Disordered" evidence="1">
    <location>
        <begin position="15"/>
        <end position="46"/>
    </location>
</feature>
<dbReference type="Proteomes" id="UP000028582">
    <property type="component" value="Unassembled WGS sequence"/>
</dbReference>
<dbReference type="AlphaFoldDB" id="A0A081APR8"/>
<evidence type="ECO:0000256" key="1">
    <source>
        <dbReference type="SAM" id="MobiDB-lite"/>
    </source>
</evidence>
<proteinExistence type="predicted"/>
<protein>
    <submittedName>
        <fullName evidence="2">Uncharacterized protein</fullName>
    </submittedName>
</protein>
<dbReference type="EMBL" id="ANJA01000940">
    <property type="protein sequence ID" value="ETO80879.1"/>
    <property type="molecule type" value="Genomic_DNA"/>
</dbReference>